<feature type="transmembrane region" description="Helical" evidence="1">
    <location>
        <begin position="273"/>
        <end position="293"/>
    </location>
</feature>
<feature type="transmembrane region" description="Helical" evidence="1">
    <location>
        <begin position="126"/>
        <end position="148"/>
    </location>
</feature>
<feature type="transmembrane region" description="Helical" evidence="1">
    <location>
        <begin position="154"/>
        <end position="174"/>
    </location>
</feature>
<gene>
    <name evidence="2" type="ORF">K435DRAFT_341398</name>
</gene>
<dbReference type="Pfam" id="PF12271">
    <property type="entry name" value="Chs7"/>
    <property type="match status" value="1"/>
</dbReference>
<dbReference type="PANTHER" id="PTHR35329:SF1">
    <property type="entry name" value="CHITIN SYNTHASE EXPORT CHAPERONE"/>
    <property type="match status" value="1"/>
</dbReference>
<name>A0A4V4HDL2_DENBC</name>
<dbReference type="AlphaFoldDB" id="A0A4V4HDL2"/>
<protein>
    <submittedName>
        <fullName evidence="2">Uncharacterized protein</fullName>
    </submittedName>
</protein>
<accession>A0A4V4HDL2</accession>
<keyword evidence="1" id="KW-1133">Transmembrane helix</keyword>
<feature type="transmembrane region" description="Helical" evidence="1">
    <location>
        <begin position="341"/>
        <end position="365"/>
    </location>
</feature>
<dbReference type="OrthoDB" id="5582162at2759"/>
<dbReference type="InterPro" id="IPR022057">
    <property type="entry name" value="Chs7"/>
</dbReference>
<dbReference type="GO" id="GO:0005789">
    <property type="term" value="C:endoplasmic reticulum membrane"/>
    <property type="evidence" value="ECO:0007669"/>
    <property type="project" value="TreeGrafter"/>
</dbReference>
<feature type="transmembrane region" description="Helical" evidence="1">
    <location>
        <begin position="308"/>
        <end position="329"/>
    </location>
</feature>
<dbReference type="GO" id="GO:0006457">
    <property type="term" value="P:protein folding"/>
    <property type="evidence" value="ECO:0007669"/>
    <property type="project" value="TreeGrafter"/>
</dbReference>
<feature type="transmembrane region" description="Helical" evidence="1">
    <location>
        <begin position="195"/>
        <end position="218"/>
    </location>
</feature>
<proteinExistence type="predicted"/>
<evidence type="ECO:0000313" key="2">
    <source>
        <dbReference type="EMBL" id="THU87545.1"/>
    </source>
</evidence>
<dbReference type="EMBL" id="ML179446">
    <property type="protein sequence ID" value="THU87545.1"/>
    <property type="molecule type" value="Genomic_DNA"/>
</dbReference>
<feature type="transmembrane region" description="Helical" evidence="1">
    <location>
        <begin position="94"/>
        <end position="114"/>
    </location>
</feature>
<dbReference type="PANTHER" id="PTHR35329">
    <property type="entry name" value="CHITIN SYNTHASE EXPORT CHAPERONE"/>
    <property type="match status" value="1"/>
</dbReference>
<reference evidence="2 3" key="1">
    <citation type="journal article" date="2019" name="Nat. Ecol. Evol.">
        <title>Megaphylogeny resolves global patterns of mushroom evolution.</title>
        <authorList>
            <person name="Varga T."/>
            <person name="Krizsan K."/>
            <person name="Foldi C."/>
            <person name="Dima B."/>
            <person name="Sanchez-Garcia M."/>
            <person name="Sanchez-Ramirez S."/>
            <person name="Szollosi G.J."/>
            <person name="Szarkandi J.G."/>
            <person name="Papp V."/>
            <person name="Albert L."/>
            <person name="Andreopoulos W."/>
            <person name="Angelini C."/>
            <person name="Antonin V."/>
            <person name="Barry K.W."/>
            <person name="Bougher N.L."/>
            <person name="Buchanan P."/>
            <person name="Buyck B."/>
            <person name="Bense V."/>
            <person name="Catcheside P."/>
            <person name="Chovatia M."/>
            <person name="Cooper J."/>
            <person name="Damon W."/>
            <person name="Desjardin D."/>
            <person name="Finy P."/>
            <person name="Geml J."/>
            <person name="Haridas S."/>
            <person name="Hughes K."/>
            <person name="Justo A."/>
            <person name="Karasinski D."/>
            <person name="Kautmanova I."/>
            <person name="Kiss B."/>
            <person name="Kocsube S."/>
            <person name="Kotiranta H."/>
            <person name="LaButti K.M."/>
            <person name="Lechner B.E."/>
            <person name="Liimatainen K."/>
            <person name="Lipzen A."/>
            <person name="Lukacs Z."/>
            <person name="Mihaltcheva S."/>
            <person name="Morgado L.N."/>
            <person name="Niskanen T."/>
            <person name="Noordeloos M.E."/>
            <person name="Ohm R.A."/>
            <person name="Ortiz-Santana B."/>
            <person name="Ovrebo C."/>
            <person name="Racz N."/>
            <person name="Riley R."/>
            <person name="Savchenko A."/>
            <person name="Shiryaev A."/>
            <person name="Soop K."/>
            <person name="Spirin V."/>
            <person name="Szebenyi C."/>
            <person name="Tomsovsky M."/>
            <person name="Tulloss R.E."/>
            <person name="Uehling J."/>
            <person name="Grigoriev I.V."/>
            <person name="Vagvolgyi C."/>
            <person name="Papp T."/>
            <person name="Martin F.M."/>
            <person name="Miettinen O."/>
            <person name="Hibbett D.S."/>
            <person name="Nagy L.G."/>
        </authorList>
    </citation>
    <scope>NUCLEOTIDE SEQUENCE [LARGE SCALE GENOMIC DNA]</scope>
    <source>
        <strain evidence="2 3">CBS 962.96</strain>
    </source>
</reference>
<keyword evidence="1" id="KW-0472">Membrane</keyword>
<evidence type="ECO:0000313" key="3">
    <source>
        <dbReference type="Proteomes" id="UP000297245"/>
    </source>
</evidence>
<evidence type="ECO:0000256" key="1">
    <source>
        <dbReference type="SAM" id="Phobius"/>
    </source>
</evidence>
<sequence>MSRFGDFEPLCTSTPSYTWCNLFYRQLRDLNSTIPNLLPGLSSDPSSAPMGINPKCGIPLVSSSLSSLSSLASSSGSNADSSISWGSGNSLGNIANIIACGLSIPVVLALVWFISKRKAAVGRVEMRILISVYGLSLILQILTTTSVLEQGSTALVVLTAIHAGVVAAWFWMLLANGMVATQFVDDGSWASLMPFSIFSAAIFAGTTYISLDVALHITDTLGPPDRTDPNSIRDLKSIPLFVLTSIWPLVAALLYFGLITYIVLRILNERKPFFLFLLSAILFVLGQLAWFLLGRVVCAGSNAKVDGSFINTILETAAIVMLFMGWRSITEGEFSLRFFDFWLWLLSLFSCFDIFWFSVLCSSVLFVSYGLYALCCNVSVCSCFFPWFVSRRGGLVFCGRLKCVGAGPNGCWTVTGEGC</sequence>
<keyword evidence="3" id="KW-1185">Reference proteome</keyword>
<feature type="transmembrane region" description="Helical" evidence="1">
    <location>
        <begin position="371"/>
        <end position="390"/>
    </location>
</feature>
<dbReference type="GO" id="GO:0051082">
    <property type="term" value="F:unfolded protein binding"/>
    <property type="evidence" value="ECO:0007669"/>
    <property type="project" value="TreeGrafter"/>
</dbReference>
<organism evidence="2 3">
    <name type="scientific">Dendrothele bispora (strain CBS 962.96)</name>
    <dbReference type="NCBI Taxonomy" id="1314807"/>
    <lineage>
        <taxon>Eukaryota</taxon>
        <taxon>Fungi</taxon>
        <taxon>Dikarya</taxon>
        <taxon>Basidiomycota</taxon>
        <taxon>Agaricomycotina</taxon>
        <taxon>Agaricomycetes</taxon>
        <taxon>Agaricomycetidae</taxon>
        <taxon>Agaricales</taxon>
        <taxon>Agaricales incertae sedis</taxon>
        <taxon>Dendrothele</taxon>
    </lineage>
</organism>
<feature type="transmembrane region" description="Helical" evidence="1">
    <location>
        <begin position="238"/>
        <end position="264"/>
    </location>
</feature>
<keyword evidence="1" id="KW-0812">Transmembrane</keyword>
<dbReference type="Proteomes" id="UP000297245">
    <property type="component" value="Unassembled WGS sequence"/>
</dbReference>